<sequence>MSTRSSLKPIFWLTIVAWLITLVTTLIMRGEADWSRSMIRLQDLGFDYGGTSPIVALGLAGGQEGIDKLLPPHLKSGRHDRDVATAITQWDFAFIVGYASLFILLVLRQKKGALRSLQIGLVILGALLDVVENFELLAAIYRAPGWIPFLPKLLATAATVKWMALFLVFVLLGYAELTQSTYDTLPAFWRCLMGVLMLLGGVVGFWWMGGLHSGLLIQNGYAFAVASLAILPVRFFTPDGNWRHPVPEDT</sequence>
<feature type="transmembrane region" description="Helical" evidence="1">
    <location>
        <begin position="119"/>
        <end position="141"/>
    </location>
</feature>
<name>A0A512M2Z3_9BACT</name>
<reference evidence="2 3" key="1">
    <citation type="submission" date="2019-07" db="EMBL/GenBank/DDBJ databases">
        <title>Whole genome shotgun sequence of Brevifollis gellanilyticus NBRC 108608.</title>
        <authorList>
            <person name="Hosoyama A."/>
            <person name="Uohara A."/>
            <person name="Ohji S."/>
            <person name="Ichikawa N."/>
        </authorList>
    </citation>
    <scope>NUCLEOTIDE SEQUENCE [LARGE SCALE GENOMIC DNA]</scope>
    <source>
        <strain evidence="2 3">NBRC 108608</strain>
    </source>
</reference>
<dbReference type="RefSeq" id="WP_146848585.1">
    <property type="nucleotide sequence ID" value="NZ_BKAG01000002.1"/>
</dbReference>
<dbReference type="EMBL" id="BKAG01000002">
    <property type="protein sequence ID" value="GEP41109.1"/>
    <property type="molecule type" value="Genomic_DNA"/>
</dbReference>
<feature type="transmembrane region" description="Helical" evidence="1">
    <location>
        <begin position="9"/>
        <end position="28"/>
    </location>
</feature>
<feature type="transmembrane region" description="Helical" evidence="1">
    <location>
        <begin position="187"/>
        <end position="208"/>
    </location>
</feature>
<keyword evidence="1" id="KW-0472">Membrane</keyword>
<gene>
    <name evidence="2" type="ORF">BGE01nite_04000</name>
</gene>
<evidence type="ECO:0000256" key="1">
    <source>
        <dbReference type="SAM" id="Phobius"/>
    </source>
</evidence>
<dbReference type="AlphaFoldDB" id="A0A512M2Z3"/>
<keyword evidence="1" id="KW-1133">Transmembrane helix</keyword>
<evidence type="ECO:0000313" key="2">
    <source>
        <dbReference type="EMBL" id="GEP41109.1"/>
    </source>
</evidence>
<keyword evidence="1" id="KW-0812">Transmembrane</keyword>
<comment type="caution">
    <text evidence="2">The sequence shown here is derived from an EMBL/GenBank/DDBJ whole genome shotgun (WGS) entry which is preliminary data.</text>
</comment>
<dbReference type="Proteomes" id="UP000321577">
    <property type="component" value="Unassembled WGS sequence"/>
</dbReference>
<protein>
    <submittedName>
        <fullName evidence="2">Uncharacterized protein</fullName>
    </submittedName>
</protein>
<feature type="transmembrane region" description="Helical" evidence="1">
    <location>
        <begin position="220"/>
        <end position="237"/>
    </location>
</feature>
<accession>A0A512M2Z3</accession>
<organism evidence="2 3">
    <name type="scientific">Brevifollis gellanilyticus</name>
    <dbReference type="NCBI Taxonomy" id="748831"/>
    <lineage>
        <taxon>Bacteria</taxon>
        <taxon>Pseudomonadati</taxon>
        <taxon>Verrucomicrobiota</taxon>
        <taxon>Verrucomicrobiia</taxon>
        <taxon>Verrucomicrobiales</taxon>
        <taxon>Verrucomicrobiaceae</taxon>
    </lineage>
</organism>
<feature type="transmembrane region" description="Helical" evidence="1">
    <location>
        <begin position="87"/>
        <end position="107"/>
    </location>
</feature>
<evidence type="ECO:0000313" key="3">
    <source>
        <dbReference type="Proteomes" id="UP000321577"/>
    </source>
</evidence>
<keyword evidence="3" id="KW-1185">Reference proteome</keyword>
<feature type="transmembrane region" description="Helical" evidence="1">
    <location>
        <begin position="153"/>
        <end position="175"/>
    </location>
</feature>
<proteinExistence type="predicted"/>